<dbReference type="InterPro" id="IPR026838">
    <property type="entry name" value="YheC/D"/>
</dbReference>
<keyword evidence="2" id="KW-1185">Reference proteome</keyword>
<accession>A0A168NL00</accession>
<dbReference type="GO" id="GO:0005524">
    <property type="term" value="F:ATP binding"/>
    <property type="evidence" value="ECO:0007669"/>
    <property type="project" value="InterPro"/>
</dbReference>
<evidence type="ECO:0000313" key="1">
    <source>
        <dbReference type="EMBL" id="OAB45895.1"/>
    </source>
</evidence>
<dbReference type="InterPro" id="IPR013815">
    <property type="entry name" value="ATP_grasp_subdomain_1"/>
</dbReference>
<protein>
    <recommendedName>
        <fullName evidence="3">ATP-grasp domain-containing protein</fullName>
    </recommendedName>
</protein>
<evidence type="ECO:0000313" key="2">
    <source>
        <dbReference type="Proteomes" id="UP000076967"/>
    </source>
</evidence>
<proteinExistence type="predicted"/>
<dbReference type="OrthoDB" id="7869153at2"/>
<dbReference type="Gene3D" id="3.30.1490.20">
    <property type="entry name" value="ATP-grasp fold, A domain"/>
    <property type="match status" value="1"/>
</dbReference>
<dbReference type="Gene3D" id="3.30.470.20">
    <property type="entry name" value="ATP-grasp fold, B domain"/>
    <property type="match status" value="1"/>
</dbReference>
<comment type="caution">
    <text evidence="1">The sequence shown here is derived from an EMBL/GenBank/DDBJ whole genome shotgun (WGS) entry which is preliminary data.</text>
</comment>
<organism evidence="1 2">
    <name type="scientific">Paenibacillus glacialis</name>
    <dbReference type="NCBI Taxonomy" id="494026"/>
    <lineage>
        <taxon>Bacteria</taxon>
        <taxon>Bacillati</taxon>
        <taxon>Bacillota</taxon>
        <taxon>Bacilli</taxon>
        <taxon>Bacillales</taxon>
        <taxon>Paenibacillaceae</taxon>
        <taxon>Paenibacillus</taxon>
    </lineage>
</organism>
<evidence type="ECO:0008006" key="3">
    <source>
        <dbReference type="Google" id="ProtNLM"/>
    </source>
</evidence>
<gene>
    <name evidence="1" type="ORF">PGLA_00410</name>
</gene>
<dbReference type="Proteomes" id="UP000076967">
    <property type="component" value="Unassembled WGS sequence"/>
</dbReference>
<dbReference type="EMBL" id="LVJH01000002">
    <property type="protein sequence ID" value="OAB45895.1"/>
    <property type="molecule type" value="Genomic_DNA"/>
</dbReference>
<dbReference type="STRING" id="494026.PGLA_00410"/>
<dbReference type="SUPFAM" id="SSF56059">
    <property type="entry name" value="Glutathione synthetase ATP-binding domain-like"/>
    <property type="match status" value="1"/>
</dbReference>
<sequence>MQQLVGILLNASMHRGIPRCETGQESLENYEESAQSYGLIPCFLKLEDINLETGRCIAYIKNEHDYSLIDIPIPKVIHNRAIYFNNSSHLRMNRLLNKGIIVFNFCNRYGKDEIHRRLASNPSLKKFLPDTFTATPTVIRRMMKQHNDLILKPCRGSIGQGIMRLRNVSSKWALTYSNSPTIGGWETITLNKVQLPPIVLRRISRHPFLVQERIQLAEYQGNPYDMRVTVQRGLQGLWQMTGMYAKIAPSSTFVSNIAQGATALPVESLLATSVPTQSPESIIHCIEQIALEIAWSLSTQLPWIADFGMDIGITYDGKPYFIECNGRDQRYGFRKANMMSIWKKTYEQPMAYALHLLERNVYSRNLPSYHHH</sequence>
<dbReference type="AlphaFoldDB" id="A0A168NL00"/>
<dbReference type="RefSeq" id="WP_068527204.1">
    <property type="nucleotide sequence ID" value="NZ_LVJH01000002.1"/>
</dbReference>
<reference evidence="1 2" key="1">
    <citation type="submission" date="2016-03" db="EMBL/GenBank/DDBJ databases">
        <title>Draft genome sequence of Paenibacillus glacialis DSM 22343.</title>
        <authorList>
            <person name="Shin S.-K."/>
            <person name="Yi H."/>
        </authorList>
    </citation>
    <scope>NUCLEOTIDE SEQUENCE [LARGE SCALE GENOMIC DNA]</scope>
    <source>
        <strain evidence="1 2">DSM 22343</strain>
    </source>
</reference>
<dbReference type="Pfam" id="PF14398">
    <property type="entry name" value="ATPgrasp_YheCD"/>
    <property type="match status" value="1"/>
</dbReference>
<name>A0A168NL00_9BACL</name>